<protein>
    <recommendedName>
        <fullName evidence="3">WGR domain-containing protein</fullName>
    </recommendedName>
</protein>
<reference evidence="1 2" key="1">
    <citation type="journal article" date="2015" name="Int. J. Syst. Evol. Microbiol.">
        <title>Exiguobacterium enclense sp. nov., isolated from sediment.</title>
        <authorList>
            <person name="Dastager S.G."/>
            <person name="Mawlankar R."/>
            <person name="Sonalkar V.V."/>
            <person name="Thorat M.N."/>
            <person name="Mual P."/>
            <person name="Verma A."/>
            <person name="Krishnamurthi S."/>
            <person name="Tang S.K."/>
            <person name="Li W.J."/>
        </authorList>
    </citation>
    <scope>NUCLEOTIDE SEQUENCE [LARGE SCALE GENOMIC DNA]</scope>
    <source>
        <strain evidence="1 2">NIO-1109</strain>
    </source>
</reference>
<dbReference type="OrthoDB" id="2355813at2"/>
<comment type="caution">
    <text evidence="1">The sequence shown here is derived from an EMBL/GenBank/DDBJ whole genome shotgun (WGS) entry which is preliminary data.</text>
</comment>
<dbReference type="AlphaFoldDB" id="A0A0V8GH81"/>
<accession>A0A0V8GH81</accession>
<gene>
    <name evidence="1" type="ORF">AS033_09640</name>
</gene>
<dbReference type="Proteomes" id="UP000053797">
    <property type="component" value="Unassembled WGS sequence"/>
</dbReference>
<name>A0A0V8GH81_9BACL</name>
<dbReference type="RefSeq" id="WP_058265342.1">
    <property type="nucleotide sequence ID" value="NZ_FMYN01000002.1"/>
</dbReference>
<evidence type="ECO:0000313" key="2">
    <source>
        <dbReference type="Proteomes" id="UP000053797"/>
    </source>
</evidence>
<proteinExistence type="predicted"/>
<sequence>MQLIKQMNGQNHFWLFEKDGRTLYTFHGIMGERLKEPMSEQKFSRFFNLDAYIRELVAEKEKDGYSVVQESDYHEVVVEIFCQDSEYDFIFEHRSSIEEDLNGFLFEIGNGYFVEDEYGPEAIEFVLHILEPSYIVEPVIDYFKKQYGVTRLRIGQAKVHYGRRLSGLYPAGKNFNRKN</sequence>
<evidence type="ECO:0000313" key="1">
    <source>
        <dbReference type="EMBL" id="KSU49612.1"/>
    </source>
</evidence>
<evidence type="ECO:0008006" key="3">
    <source>
        <dbReference type="Google" id="ProtNLM"/>
    </source>
</evidence>
<organism evidence="1 2">
    <name type="scientific">Exiguobacterium indicum</name>
    <dbReference type="NCBI Taxonomy" id="296995"/>
    <lineage>
        <taxon>Bacteria</taxon>
        <taxon>Bacillati</taxon>
        <taxon>Bacillota</taxon>
        <taxon>Bacilli</taxon>
        <taxon>Bacillales</taxon>
        <taxon>Bacillales Family XII. Incertae Sedis</taxon>
        <taxon>Exiguobacterium</taxon>
    </lineage>
</organism>
<dbReference type="EMBL" id="LNQL01000002">
    <property type="protein sequence ID" value="KSU49612.1"/>
    <property type="molecule type" value="Genomic_DNA"/>
</dbReference>